<keyword evidence="2" id="KW-1185">Reference proteome</keyword>
<reference evidence="1 2" key="1">
    <citation type="submission" date="2018-12" db="EMBL/GenBank/DDBJ databases">
        <authorList>
            <person name="Yang Y."/>
        </authorList>
    </citation>
    <scope>NUCLEOTIDE SEQUENCE [LARGE SCALE GENOMIC DNA]</scope>
    <source>
        <strain evidence="1 2">L-25-5w-1</strain>
    </source>
</reference>
<comment type="caution">
    <text evidence="1">The sequence shown here is derived from an EMBL/GenBank/DDBJ whole genome shotgun (WGS) entry which is preliminary data.</text>
</comment>
<accession>A0A3S0R6L9</accession>
<name>A0A3S0R6L9_9PROT</name>
<evidence type="ECO:0000313" key="2">
    <source>
        <dbReference type="Proteomes" id="UP000277007"/>
    </source>
</evidence>
<sequence>MGFSIASNAWGVHTILPGAMTEADGQRWAAAWREAVDSASARRSVALVADLRGLTGAAGEAVLADIAAALLAPLGRASVTRCAVLLADAAQSARFAQIAGGMDADHKARLLPLEGRDRVQIAAAYGWALNGTEPALADRLPRGALVRLTKTKPVVAESSVAVRRAS</sequence>
<dbReference type="EMBL" id="RXMA01000023">
    <property type="protein sequence ID" value="RTR16763.1"/>
    <property type="molecule type" value="Genomic_DNA"/>
</dbReference>
<proteinExistence type="predicted"/>
<dbReference type="RefSeq" id="WP_126618749.1">
    <property type="nucleotide sequence ID" value="NZ_JBHUCY010000008.1"/>
</dbReference>
<dbReference type="AlphaFoldDB" id="A0A3S0R6L9"/>
<organism evidence="1 2">
    <name type="scientific">Azospirillum griseum</name>
    <dbReference type="NCBI Taxonomy" id="2496639"/>
    <lineage>
        <taxon>Bacteria</taxon>
        <taxon>Pseudomonadati</taxon>
        <taxon>Pseudomonadota</taxon>
        <taxon>Alphaproteobacteria</taxon>
        <taxon>Rhodospirillales</taxon>
        <taxon>Azospirillaceae</taxon>
        <taxon>Azospirillum</taxon>
    </lineage>
</organism>
<evidence type="ECO:0000313" key="1">
    <source>
        <dbReference type="EMBL" id="RTR16763.1"/>
    </source>
</evidence>
<gene>
    <name evidence="1" type="ORF">EJ903_20025</name>
</gene>
<protein>
    <submittedName>
        <fullName evidence="1">Uncharacterized protein</fullName>
    </submittedName>
</protein>
<dbReference type="OrthoDB" id="7303260at2"/>
<dbReference type="Proteomes" id="UP000277007">
    <property type="component" value="Unassembled WGS sequence"/>
</dbReference>